<reference evidence="2 3" key="1">
    <citation type="journal article" date="2024" name="G3 (Bethesda)">
        <title>Genome assembly of Hibiscus sabdariffa L. provides insights into metabolisms of medicinal natural products.</title>
        <authorList>
            <person name="Kim T."/>
        </authorList>
    </citation>
    <scope>NUCLEOTIDE SEQUENCE [LARGE SCALE GENOMIC DNA]</scope>
    <source>
        <strain evidence="2">TK-2024</strain>
        <tissue evidence="2">Old leaves</tissue>
    </source>
</reference>
<feature type="signal peptide" evidence="1">
    <location>
        <begin position="1"/>
        <end position="24"/>
    </location>
</feature>
<proteinExistence type="predicted"/>
<organism evidence="2 3">
    <name type="scientific">Hibiscus sabdariffa</name>
    <name type="common">roselle</name>
    <dbReference type="NCBI Taxonomy" id="183260"/>
    <lineage>
        <taxon>Eukaryota</taxon>
        <taxon>Viridiplantae</taxon>
        <taxon>Streptophyta</taxon>
        <taxon>Embryophyta</taxon>
        <taxon>Tracheophyta</taxon>
        <taxon>Spermatophyta</taxon>
        <taxon>Magnoliopsida</taxon>
        <taxon>eudicotyledons</taxon>
        <taxon>Gunneridae</taxon>
        <taxon>Pentapetalae</taxon>
        <taxon>rosids</taxon>
        <taxon>malvids</taxon>
        <taxon>Malvales</taxon>
        <taxon>Malvaceae</taxon>
        <taxon>Malvoideae</taxon>
        <taxon>Hibiscus</taxon>
    </lineage>
</organism>
<sequence length="182" mass="19768">MSSSNIASLLLVLLVASCVLNSEAVKCRTMKDCRPECPHGGLCEVSSGHCICVPATKCVKNIDCLETCAGYKIHFIKLQQFTERRRGINPIDRAKALDNGRPLDGFLVTPSLVPLERPFSPTLPKGYSVGKKACSDIDVAEHSDKVAMDADHDSVVVGDRWEPFVRSSFGAGTWSTNSRSGR</sequence>
<keyword evidence="3" id="KW-1185">Reference proteome</keyword>
<evidence type="ECO:0000313" key="3">
    <source>
        <dbReference type="Proteomes" id="UP001396334"/>
    </source>
</evidence>
<comment type="caution">
    <text evidence="2">The sequence shown here is derived from an EMBL/GenBank/DDBJ whole genome shotgun (WGS) entry which is preliminary data.</text>
</comment>
<feature type="chain" id="PRO_5047326664" evidence="1">
    <location>
        <begin position="25"/>
        <end position="182"/>
    </location>
</feature>
<dbReference type="EMBL" id="JBBPBN010000007">
    <property type="protein sequence ID" value="KAK9034182.1"/>
    <property type="molecule type" value="Genomic_DNA"/>
</dbReference>
<gene>
    <name evidence="2" type="ORF">V6N11_050357</name>
</gene>
<dbReference type="Proteomes" id="UP001396334">
    <property type="component" value="Unassembled WGS sequence"/>
</dbReference>
<protein>
    <submittedName>
        <fullName evidence="2">Uncharacterized protein</fullName>
    </submittedName>
</protein>
<name>A0ABR2T9M3_9ROSI</name>
<evidence type="ECO:0000313" key="2">
    <source>
        <dbReference type="EMBL" id="KAK9034182.1"/>
    </source>
</evidence>
<keyword evidence="1" id="KW-0732">Signal</keyword>
<evidence type="ECO:0000256" key="1">
    <source>
        <dbReference type="SAM" id="SignalP"/>
    </source>
</evidence>
<accession>A0ABR2T9M3</accession>